<sequence>MADLALSEEDEAMLDGADGPAAQLCLRMVVALARVRGAPRLLRVASAHVDGCLYHGQAGLDFVEWIGELGGRVAVPTTLNVGSLDLRHPGLVHADAETTANARRLMAGYTALGCTPTWTCAPYQLTHRPSFGTHVAWAESNAIVFANSVLGARTDRYGDFLDIGAAITGRAPDAGLHRDANRRATVRLDCAGLSRRLLAEDAAWGVLGHLAGRVAGSGVPVLTGVPDGVTEDRLKAFGAAAASSGGVGLFHVVGVTPEAPSLSAVATADLPVHEVAAADLRVIRDELTTARGGGIDALCLGTPHFSVTEFEQLAGLLGDGPPFHPDVRAWVTTSRAVLAEAERLGYAETARAAGARIVVDTCSYITPVLDTDVRTAMTNSGKWAWYAPGNIGVAVTLGSMAECVASARAGHLVRDEALWAS</sequence>
<dbReference type="RefSeq" id="WP_091615310.1">
    <property type="nucleotide sequence ID" value="NZ_FOEF01000003.1"/>
</dbReference>
<gene>
    <name evidence="4" type="ORF">SAMN04489732_103256</name>
</gene>
<evidence type="ECO:0000259" key="3">
    <source>
        <dbReference type="Pfam" id="PF04412"/>
    </source>
</evidence>
<reference evidence="4 5" key="1">
    <citation type="submission" date="2016-10" db="EMBL/GenBank/DDBJ databases">
        <authorList>
            <person name="de Groot N.N."/>
        </authorList>
    </citation>
    <scope>NUCLEOTIDE SEQUENCE [LARGE SCALE GENOMIC DNA]</scope>
    <source>
        <strain evidence="4 5">DSM 44993</strain>
    </source>
</reference>
<dbReference type="SUPFAM" id="SSF53732">
    <property type="entry name" value="Aconitase iron-sulfur domain"/>
    <property type="match status" value="1"/>
</dbReference>
<protein>
    <submittedName>
        <fullName evidence="4">Predicted aconitase subunit 1</fullName>
    </submittedName>
</protein>
<keyword evidence="5" id="KW-1185">Reference proteome</keyword>
<dbReference type="PANTHER" id="PTHR36577">
    <property type="entry name" value="DUF521 DOMAIN PROTEIN (AFU_ORTHOLOGUE AFUA_6G00490)"/>
    <property type="match status" value="1"/>
</dbReference>
<evidence type="ECO:0000256" key="2">
    <source>
        <dbReference type="ARBA" id="ARBA00023239"/>
    </source>
</evidence>
<feature type="domain" description="Phosphomevalonate dehydratase large subunit-like" evidence="3">
    <location>
        <begin position="5"/>
        <end position="404"/>
    </location>
</feature>
<proteinExistence type="predicted"/>
<dbReference type="GO" id="GO:0016829">
    <property type="term" value="F:lyase activity"/>
    <property type="evidence" value="ECO:0007669"/>
    <property type="project" value="UniProtKB-KW"/>
</dbReference>
<keyword evidence="1" id="KW-0408">Iron</keyword>
<dbReference type="OrthoDB" id="1550274at2"/>
<dbReference type="Proteomes" id="UP000198582">
    <property type="component" value="Unassembled WGS sequence"/>
</dbReference>
<dbReference type="Pfam" id="PF04412">
    <property type="entry name" value="AcnX"/>
    <property type="match status" value="1"/>
</dbReference>
<keyword evidence="2" id="KW-0456">Lyase</keyword>
<evidence type="ECO:0000256" key="1">
    <source>
        <dbReference type="ARBA" id="ARBA00023004"/>
    </source>
</evidence>
<dbReference type="AlphaFoldDB" id="A0A1H8UFX5"/>
<evidence type="ECO:0000313" key="4">
    <source>
        <dbReference type="EMBL" id="SEP02129.1"/>
    </source>
</evidence>
<dbReference type="CDD" id="cd01355">
    <property type="entry name" value="AcnX"/>
    <property type="match status" value="1"/>
</dbReference>
<organism evidence="4 5">
    <name type="scientific">Amycolatopsis saalfeldensis</name>
    <dbReference type="NCBI Taxonomy" id="394193"/>
    <lineage>
        <taxon>Bacteria</taxon>
        <taxon>Bacillati</taxon>
        <taxon>Actinomycetota</taxon>
        <taxon>Actinomycetes</taxon>
        <taxon>Pseudonocardiales</taxon>
        <taxon>Pseudonocardiaceae</taxon>
        <taxon>Amycolatopsis</taxon>
    </lineage>
</organism>
<name>A0A1H8UFX5_9PSEU</name>
<dbReference type="STRING" id="394193.SAMN04489732_103256"/>
<evidence type="ECO:0000313" key="5">
    <source>
        <dbReference type="Proteomes" id="UP000198582"/>
    </source>
</evidence>
<accession>A0A1H8UFX5</accession>
<dbReference type="InterPro" id="IPR036008">
    <property type="entry name" value="Aconitase_4Fe-4S_dom"/>
</dbReference>
<dbReference type="InterPro" id="IPR007506">
    <property type="entry name" value="PMDh-L-like_dom"/>
</dbReference>
<dbReference type="PANTHER" id="PTHR36577:SF3">
    <property type="entry name" value="DUF521 DOMAIN PROTEIN (AFU_ORTHOLOGUE AFUA_6G00490)"/>
    <property type="match status" value="1"/>
</dbReference>
<dbReference type="EMBL" id="FOEF01000003">
    <property type="protein sequence ID" value="SEP02129.1"/>
    <property type="molecule type" value="Genomic_DNA"/>
</dbReference>